<dbReference type="RefSeq" id="WP_174480536.1">
    <property type="nucleotide sequence ID" value="NZ_AP026933.1"/>
</dbReference>
<keyword evidence="3" id="KW-1185">Reference proteome</keyword>
<evidence type="ECO:0000313" key="3">
    <source>
        <dbReference type="Proteomes" id="UP001163387"/>
    </source>
</evidence>
<name>A0ABM8BVD8_9MOLU</name>
<keyword evidence="1" id="KW-0812">Transmembrane</keyword>
<keyword evidence="1" id="KW-0472">Membrane</keyword>
<accession>A0ABM8BVD8</accession>
<dbReference type="EMBL" id="AP026933">
    <property type="protein sequence ID" value="BDT03836.1"/>
    <property type="molecule type" value="Genomic_DNA"/>
</dbReference>
<gene>
    <name evidence="2" type="ORF">SHM_14820</name>
</gene>
<proteinExistence type="predicted"/>
<sequence>MLAVVSDDSSTNTIKFLGFEIPITTFLYSMGGLALLIFLLLLSILLIMYLRKRISIKGYLSLEEKDYQFEDKILEIEHEIAKLQRKFYSSKHISKKTKKYFN</sequence>
<dbReference type="Proteomes" id="UP001163387">
    <property type="component" value="Chromosome"/>
</dbReference>
<feature type="transmembrane region" description="Helical" evidence="1">
    <location>
        <begin position="26"/>
        <end position="50"/>
    </location>
</feature>
<evidence type="ECO:0000313" key="2">
    <source>
        <dbReference type="EMBL" id="BDT03836.1"/>
    </source>
</evidence>
<protein>
    <submittedName>
        <fullName evidence="2">Uncharacterized protein</fullName>
    </submittedName>
</protein>
<organism evidence="2 3">
    <name type="scientific">Spiroplasma ixodetis</name>
    <dbReference type="NCBI Taxonomy" id="2141"/>
    <lineage>
        <taxon>Bacteria</taxon>
        <taxon>Bacillati</taxon>
        <taxon>Mycoplasmatota</taxon>
        <taxon>Mollicutes</taxon>
        <taxon>Entomoplasmatales</taxon>
        <taxon>Spiroplasmataceae</taxon>
        <taxon>Spiroplasma</taxon>
    </lineage>
</organism>
<evidence type="ECO:0000256" key="1">
    <source>
        <dbReference type="SAM" id="Phobius"/>
    </source>
</evidence>
<keyword evidence="1" id="KW-1133">Transmembrane helix</keyword>
<reference evidence="2 3" key="1">
    <citation type="journal article" date="2022" name="Front. Microbiol.">
        <title>Male-killing mechanisms vary between Spiroplasma species.</title>
        <authorList>
            <person name="Arai H."/>
            <person name="Inoue M."/>
            <person name="Kageyama D."/>
        </authorList>
    </citation>
    <scope>NUCLEOTIDE SEQUENCE [LARGE SCALE GENOMIC DNA]</scope>
    <source>
        <strain evidence="3">sHm</strain>
    </source>
</reference>